<dbReference type="Proteomes" id="UP000184082">
    <property type="component" value="Unassembled WGS sequence"/>
</dbReference>
<feature type="active site" description="Proton donor" evidence="3">
    <location>
        <position position="81"/>
    </location>
</feature>
<evidence type="ECO:0000313" key="6">
    <source>
        <dbReference type="Proteomes" id="UP000184082"/>
    </source>
</evidence>
<dbReference type="InterPro" id="IPR040190">
    <property type="entry name" value="MURQ/GCKR"/>
</dbReference>
<proteinExistence type="inferred from homology"/>
<sequence length="304" mass="33590">MKYKMVEGRNENTLDIDILPTIDIVRKINEEDKKVAYAVEKEIESIAKAVDYIVESFNNGGRLFYLGSGTSGKIGVVDASECPPTFGVDDDMVQGIISGGKEAVWGWLEHTEDDEKLAIRDLKDKGVSNKDVIVGITASGNTPYVLKGIEYANELGAKTIGLICNKSGKLKYMSDICICIDVGPEVIMGSTRMKAGTAQKMVLNILSTASMIKIGKVYSNLMINVRPINQKLKKRVETIVYLATGENKEIIKKVLDKCNYDAKLAIVMISKKMDLDSAKKFIKDNNGIINQLIIESDLQRKIKK</sequence>
<dbReference type="PANTHER" id="PTHR10088">
    <property type="entry name" value="GLUCOKINASE REGULATORY PROTEIN"/>
    <property type="match status" value="1"/>
</dbReference>
<dbReference type="InterPro" id="IPR005486">
    <property type="entry name" value="Glucokinase_regulatory_CS"/>
</dbReference>
<feature type="active site" evidence="3">
    <location>
        <position position="112"/>
    </location>
</feature>
<evidence type="ECO:0000259" key="4">
    <source>
        <dbReference type="PROSITE" id="PS51464"/>
    </source>
</evidence>
<comment type="catalytic activity">
    <reaction evidence="3">
        <text>N-acetyl-D-muramate 6-phosphate + H2O = N-acetyl-D-glucosamine 6-phosphate + (R)-lactate</text>
        <dbReference type="Rhea" id="RHEA:26410"/>
        <dbReference type="ChEBI" id="CHEBI:15377"/>
        <dbReference type="ChEBI" id="CHEBI:16004"/>
        <dbReference type="ChEBI" id="CHEBI:57513"/>
        <dbReference type="ChEBI" id="CHEBI:58722"/>
        <dbReference type="EC" id="4.2.1.126"/>
    </reaction>
</comment>
<comment type="similarity">
    <text evidence="3">Belongs to the GCKR-like family. MurNAc-6-P etherase subfamily.</text>
</comment>
<dbReference type="GO" id="GO:0016835">
    <property type="term" value="F:carbon-oxygen lyase activity"/>
    <property type="evidence" value="ECO:0007669"/>
    <property type="project" value="UniProtKB-UniRule"/>
</dbReference>
<comment type="subunit">
    <text evidence="3">Homodimer.</text>
</comment>
<evidence type="ECO:0000313" key="5">
    <source>
        <dbReference type="EMBL" id="SHK01129.1"/>
    </source>
</evidence>
<dbReference type="GO" id="GO:0097173">
    <property type="term" value="P:N-acetylmuramic acid catabolic process"/>
    <property type="evidence" value="ECO:0007669"/>
    <property type="project" value="UniProtKB-UniPathway"/>
</dbReference>
<dbReference type="PROSITE" id="PS01272">
    <property type="entry name" value="GCKR"/>
    <property type="match status" value="1"/>
</dbReference>
<dbReference type="GO" id="GO:0016803">
    <property type="term" value="F:ether hydrolase activity"/>
    <property type="evidence" value="ECO:0007669"/>
    <property type="project" value="TreeGrafter"/>
</dbReference>
<comment type="pathway">
    <text evidence="3">Amino-sugar metabolism; N-acetylmuramate degradation.</text>
</comment>
<dbReference type="CDD" id="cd05007">
    <property type="entry name" value="SIS_Etherase"/>
    <property type="match status" value="1"/>
</dbReference>
<feature type="domain" description="SIS" evidence="4">
    <location>
        <begin position="53"/>
        <end position="216"/>
    </location>
</feature>
<dbReference type="EC" id="4.2.1.126" evidence="3"/>
<dbReference type="InterPro" id="IPR005488">
    <property type="entry name" value="Etherase_MurQ"/>
</dbReference>
<dbReference type="NCBIfam" id="NF009222">
    <property type="entry name" value="PRK12570.1"/>
    <property type="match status" value="1"/>
</dbReference>
<dbReference type="NCBIfam" id="NF003915">
    <property type="entry name" value="PRK05441.1"/>
    <property type="match status" value="1"/>
</dbReference>
<keyword evidence="2 3" id="KW-0119">Carbohydrate metabolism</keyword>
<dbReference type="InterPro" id="IPR046348">
    <property type="entry name" value="SIS_dom_sf"/>
</dbReference>
<dbReference type="PROSITE" id="PS51464">
    <property type="entry name" value="SIS"/>
    <property type="match status" value="1"/>
</dbReference>
<evidence type="ECO:0000256" key="1">
    <source>
        <dbReference type="ARBA" id="ARBA00023239"/>
    </source>
</evidence>
<protein>
    <recommendedName>
        <fullName evidence="3">N-acetylmuramic acid 6-phosphate etherase</fullName>
        <shortName evidence="3">MurNAc-6-P etherase</shortName>
        <ecNumber evidence="3">4.2.1.126</ecNumber>
    </recommendedName>
    <alternativeName>
        <fullName evidence="3">N-acetylmuramic acid 6-phosphate hydrolase</fullName>
    </alternativeName>
    <alternativeName>
        <fullName evidence="3">N-acetylmuramic acid 6-phosphate lyase</fullName>
    </alternativeName>
</protein>
<dbReference type="AlphaFoldDB" id="A0A1M6NZH8"/>
<dbReference type="SUPFAM" id="SSF53697">
    <property type="entry name" value="SIS domain"/>
    <property type="match status" value="1"/>
</dbReference>
<dbReference type="NCBIfam" id="TIGR00274">
    <property type="entry name" value="N-acetylmuramic acid 6-phosphate etherase"/>
    <property type="match status" value="1"/>
</dbReference>
<dbReference type="STRING" id="1121266.SAMN02745883_01041"/>
<dbReference type="GO" id="GO:0097367">
    <property type="term" value="F:carbohydrate derivative binding"/>
    <property type="evidence" value="ECO:0007669"/>
    <property type="project" value="InterPro"/>
</dbReference>
<dbReference type="GO" id="GO:0009254">
    <property type="term" value="P:peptidoglycan turnover"/>
    <property type="evidence" value="ECO:0007669"/>
    <property type="project" value="TreeGrafter"/>
</dbReference>
<dbReference type="EMBL" id="FRAJ01000007">
    <property type="protein sequence ID" value="SHK01129.1"/>
    <property type="molecule type" value="Genomic_DNA"/>
</dbReference>
<organism evidence="5 6">
    <name type="scientific">Caminicella sporogenes DSM 14501</name>
    <dbReference type="NCBI Taxonomy" id="1121266"/>
    <lineage>
        <taxon>Bacteria</taxon>
        <taxon>Bacillati</taxon>
        <taxon>Bacillota</taxon>
        <taxon>Clostridia</taxon>
        <taxon>Peptostreptococcales</taxon>
        <taxon>Caminicellaceae</taxon>
        <taxon>Caminicella</taxon>
    </lineage>
</organism>
<keyword evidence="1 3" id="KW-0456">Lyase</keyword>
<dbReference type="PANTHER" id="PTHR10088:SF4">
    <property type="entry name" value="GLUCOKINASE REGULATORY PROTEIN"/>
    <property type="match status" value="1"/>
</dbReference>
<dbReference type="Pfam" id="PF22645">
    <property type="entry name" value="GKRP_SIS_N"/>
    <property type="match status" value="1"/>
</dbReference>
<dbReference type="UniPathway" id="UPA00342"/>
<gene>
    <name evidence="3" type="primary">murQ</name>
    <name evidence="5" type="ORF">SAMN02745883_01041</name>
</gene>
<dbReference type="Gene3D" id="1.10.8.1080">
    <property type="match status" value="1"/>
</dbReference>
<dbReference type="HAMAP" id="MF_00068">
    <property type="entry name" value="MurQ"/>
    <property type="match status" value="1"/>
</dbReference>
<comment type="miscellaneous">
    <text evidence="3">A lyase-type mechanism (elimination/hydration) is suggested for the cleavage of the lactyl ether bond of MurNAc 6-phosphate, with the formation of an alpha,beta-unsaturated aldehyde intermediate with (E)-stereochemistry, followed by the syn addition of water to give product.</text>
</comment>
<name>A0A1M6NZH8_9FIRM</name>
<evidence type="ECO:0000256" key="3">
    <source>
        <dbReference type="HAMAP-Rule" id="MF_00068"/>
    </source>
</evidence>
<dbReference type="FunFam" id="3.40.50.10490:FF:000014">
    <property type="entry name" value="N-acetylmuramic acid 6-phosphate etherase"/>
    <property type="match status" value="1"/>
</dbReference>
<dbReference type="GO" id="GO:0046348">
    <property type="term" value="P:amino sugar catabolic process"/>
    <property type="evidence" value="ECO:0007669"/>
    <property type="project" value="InterPro"/>
</dbReference>
<dbReference type="Gene3D" id="3.40.50.10490">
    <property type="entry name" value="Glucose-6-phosphate isomerase like protein, domain 1"/>
    <property type="match status" value="1"/>
</dbReference>
<accession>A0A1M6NZH8</accession>
<comment type="function">
    <text evidence="3">Specifically catalyzes the cleavage of the D-lactyl ether substituent of MurNAc 6-phosphate, producing GlcNAc 6-phosphate and D-lactate.</text>
</comment>
<reference evidence="5 6" key="1">
    <citation type="submission" date="2016-11" db="EMBL/GenBank/DDBJ databases">
        <authorList>
            <person name="Jaros S."/>
            <person name="Januszkiewicz K."/>
            <person name="Wedrychowicz H."/>
        </authorList>
    </citation>
    <scope>NUCLEOTIDE SEQUENCE [LARGE SCALE GENOMIC DNA]</scope>
    <source>
        <strain evidence="5 6">DSM 14501</strain>
    </source>
</reference>
<evidence type="ECO:0000256" key="2">
    <source>
        <dbReference type="ARBA" id="ARBA00023277"/>
    </source>
</evidence>
<dbReference type="InterPro" id="IPR001347">
    <property type="entry name" value="SIS_dom"/>
</dbReference>
<dbReference type="RefSeq" id="WP_242945048.1">
    <property type="nucleotide sequence ID" value="NZ_FRAJ01000007.1"/>
</dbReference>
<keyword evidence="6" id="KW-1185">Reference proteome</keyword>